<protein>
    <submittedName>
        <fullName evidence="1">Uncharacterized protein</fullName>
    </submittedName>
</protein>
<proteinExistence type="predicted"/>
<gene>
    <name evidence="1" type="ORF">H0G86_010736</name>
</gene>
<dbReference type="AlphaFoldDB" id="A0A8G0PKC0"/>
<dbReference type="Proteomes" id="UP000826661">
    <property type="component" value="Chromosome VI"/>
</dbReference>
<evidence type="ECO:0000313" key="2">
    <source>
        <dbReference type="Proteomes" id="UP000826661"/>
    </source>
</evidence>
<sequence length="104" mass="11238">MIDPCLGHLIGYFRDEIQAHEADTLPGTGTGRQLRRVSLCPPPPSTLEILVCSSNGDSADNPTLFSSVDMQKASLVWGKRGKSSSSHTQAVFQTMGVSDQVELY</sequence>
<name>A0A8G0PKC0_9HYPO</name>
<accession>A0A8G0PKC0</accession>
<keyword evidence="2" id="KW-1185">Reference proteome</keyword>
<dbReference type="EMBL" id="CP075869">
    <property type="protein sequence ID" value="QYT03788.1"/>
    <property type="molecule type" value="Genomic_DNA"/>
</dbReference>
<evidence type="ECO:0000313" key="1">
    <source>
        <dbReference type="EMBL" id="QYT03788.1"/>
    </source>
</evidence>
<organism evidence="1 2">
    <name type="scientific">Trichoderma simmonsii</name>
    <dbReference type="NCBI Taxonomy" id="1491479"/>
    <lineage>
        <taxon>Eukaryota</taxon>
        <taxon>Fungi</taxon>
        <taxon>Dikarya</taxon>
        <taxon>Ascomycota</taxon>
        <taxon>Pezizomycotina</taxon>
        <taxon>Sordariomycetes</taxon>
        <taxon>Hypocreomycetidae</taxon>
        <taxon>Hypocreales</taxon>
        <taxon>Hypocreaceae</taxon>
        <taxon>Trichoderma</taxon>
    </lineage>
</organism>
<reference evidence="1 2" key="1">
    <citation type="journal article" date="2021" name="BMC Genomics">
        <title>Telomere-to-telomere genome assembly of asparaginase-producing Trichoderma simmonsii.</title>
        <authorList>
            <person name="Chung D."/>
            <person name="Kwon Y.M."/>
            <person name="Yang Y."/>
        </authorList>
    </citation>
    <scope>NUCLEOTIDE SEQUENCE [LARGE SCALE GENOMIC DNA]</scope>
    <source>
        <strain evidence="1 2">GH-Sj1</strain>
    </source>
</reference>